<name>A0A5B0SB03_PUCGR</name>
<sequence length="209" mass="22459">MNTTFFTSLLVVILIGLDSSAARPAFGRVGDLASHDAESFPRFLENGGLQGPNIHEDSVFDSGYVSRYNLQSPTGGMKTVHSSSPNRLGESNEAGGSALFENARLVLYRILHGTGEKAETDGAITADQIMRNMMSFEAIPTAEKPHSGNLVIRPSESKMTTTATDGDSPKSTLSTHQIIRNMMPFEAIPLEEEPHSGLSEGKFITSATN</sequence>
<reference evidence="4 5" key="1">
    <citation type="submission" date="2019-05" db="EMBL/GenBank/DDBJ databases">
        <title>Emergence of the Ug99 lineage of the wheat stem rust pathogen through somatic hybridization.</title>
        <authorList>
            <person name="Li F."/>
            <person name="Upadhyaya N.M."/>
            <person name="Sperschneider J."/>
            <person name="Matny O."/>
            <person name="Nguyen-Phuc H."/>
            <person name="Mago R."/>
            <person name="Raley C."/>
            <person name="Miller M.E."/>
            <person name="Silverstein K.A.T."/>
            <person name="Henningsen E."/>
            <person name="Hirsch C.D."/>
            <person name="Visser B."/>
            <person name="Pretorius Z.A."/>
            <person name="Steffenson B.J."/>
            <person name="Schwessinger B."/>
            <person name="Dodds P.N."/>
            <person name="Figueroa M."/>
        </authorList>
    </citation>
    <scope>NUCLEOTIDE SEQUENCE [LARGE SCALE GENOMIC DNA]</scope>
    <source>
        <strain evidence="2">21-0</strain>
        <strain evidence="3 5">Ug99</strain>
    </source>
</reference>
<evidence type="ECO:0000256" key="1">
    <source>
        <dbReference type="SAM" id="SignalP"/>
    </source>
</evidence>
<dbReference type="EMBL" id="VSWC01000066">
    <property type="protein sequence ID" value="KAA1097319.1"/>
    <property type="molecule type" value="Genomic_DNA"/>
</dbReference>
<feature type="signal peptide" evidence="1">
    <location>
        <begin position="1"/>
        <end position="22"/>
    </location>
</feature>
<accession>A0A5B0SB03</accession>
<dbReference type="Proteomes" id="UP000325313">
    <property type="component" value="Unassembled WGS sequence"/>
</dbReference>
<comment type="caution">
    <text evidence="3">The sequence shown here is derived from an EMBL/GenBank/DDBJ whole genome shotgun (WGS) entry which is preliminary data.</text>
</comment>
<proteinExistence type="predicted"/>
<dbReference type="EMBL" id="VDEP01000069">
    <property type="protein sequence ID" value="KAA1134333.1"/>
    <property type="molecule type" value="Genomic_DNA"/>
</dbReference>
<dbReference type="Proteomes" id="UP000324748">
    <property type="component" value="Unassembled WGS sequence"/>
</dbReference>
<keyword evidence="4" id="KW-1185">Reference proteome</keyword>
<organism evidence="3 5">
    <name type="scientific">Puccinia graminis f. sp. tritici</name>
    <dbReference type="NCBI Taxonomy" id="56615"/>
    <lineage>
        <taxon>Eukaryota</taxon>
        <taxon>Fungi</taxon>
        <taxon>Dikarya</taxon>
        <taxon>Basidiomycota</taxon>
        <taxon>Pucciniomycotina</taxon>
        <taxon>Pucciniomycetes</taxon>
        <taxon>Pucciniales</taxon>
        <taxon>Pucciniaceae</taxon>
        <taxon>Puccinia</taxon>
    </lineage>
</organism>
<evidence type="ECO:0000313" key="4">
    <source>
        <dbReference type="Proteomes" id="UP000324748"/>
    </source>
</evidence>
<feature type="chain" id="PRO_5036138298" evidence="1">
    <location>
        <begin position="23"/>
        <end position="209"/>
    </location>
</feature>
<evidence type="ECO:0000313" key="5">
    <source>
        <dbReference type="Proteomes" id="UP000325313"/>
    </source>
</evidence>
<gene>
    <name evidence="2" type="ORF">PGT21_002880</name>
    <name evidence="3" type="ORF">PGTUg99_035272</name>
</gene>
<protein>
    <submittedName>
        <fullName evidence="3">Uncharacterized protein</fullName>
    </submittedName>
</protein>
<dbReference type="AlphaFoldDB" id="A0A5B0SB03"/>
<evidence type="ECO:0000313" key="2">
    <source>
        <dbReference type="EMBL" id="KAA1097319.1"/>
    </source>
</evidence>
<evidence type="ECO:0000313" key="3">
    <source>
        <dbReference type="EMBL" id="KAA1134333.1"/>
    </source>
</evidence>
<keyword evidence="1" id="KW-0732">Signal</keyword>